<dbReference type="InterPro" id="IPR016187">
    <property type="entry name" value="CTDL_fold"/>
</dbReference>
<accession>Q9Y097</accession>
<proteinExistence type="evidence at transcript level"/>
<evidence type="ECO:0000313" key="2">
    <source>
        <dbReference type="EMBL" id="BAA82267.1"/>
    </source>
</evidence>
<dbReference type="SMR" id="Q9Y097"/>
<dbReference type="Gene3D" id="3.10.100.10">
    <property type="entry name" value="Mannose-Binding Protein A, subunit A"/>
    <property type="match status" value="1"/>
</dbReference>
<name>Q9Y097_PERAM</name>
<dbReference type="AlphaFoldDB" id="Q9Y097"/>
<evidence type="ECO:0000259" key="1">
    <source>
        <dbReference type="PROSITE" id="PS50041"/>
    </source>
</evidence>
<dbReference type="SMART" id="SM00034">
    <property type="entry name" value="CLECT"/>
    <property type="match status" value="1"/>
</dbReference>
<dbReference type="InterPro" id="IPR016186">
    <property type="entry name" value="C-type_lectin-like/link_sf"/>
</dbReference>
<dbReference type="EMBL" id="D49512">
    <property type="protein sequence ID" value="BAA82267.1"/>
    <property type="molecule type" value="mRNA"/>
</dbReference>
<organism evidence="2">
    <name type="scientific">Periplaneta americana</name>
    <name type="common">American cockroach</name>
    <name type="synonym">Blatta americana</name>
    <dbReference type="NCBI Taxonomy" id="6978"/>
    <lineage>
        <taxon>Eukaryota</taxon>
        <taxon>Metazoa</taxon>
        <taxon>Ecdysozoa</taxon>
        <taxon>Arthropoda</taxon>
        <taxon>Hexapoda</taxon>
        <taxon>Insecta</taxon>
        <taxon>Pterygota</taxon>
        <taxon>Neoptera</taxon>
        <taxon>Polyneoptera</taxon>
        <taxon>Dictyoptera</taxon>
        <taxon>Blattodea</taxon>
        <taxon>Blattoidea</taxon>
        <taxon>Blattidae</taxon>
        <taxon>Blattinae</taxon>
        <taxon>Periplaneta</taxon>
    </lineage>
</organism>
<gene>
    <name evidence="2" type="primary">CL2</name>
</gene>
<dbReference type="PROSITE" id="PS50041">
    <property type="entry name" value="C_TYPE_LECTIN_2"/>
    <property type="match status" value="1"/>
</dbReference>
<protein>
    <submittedName>
        <fullName evidence="2">Lectin-like protein CL2</fullName>
    </submittedName>
</protein>
<reference evidence="2" key="1">
    <citation type="journal article" date="1998" name="Insect Biochem. Mol. Biol.">
        <title>Cloning of cDNA for regenectin, a humoral C-type lectin of Periplaneta americana, and expression of the regenectin gene during leg regeneration.</title>
        <authorList>
            <person name="Arai T."/>
            <person name="Kawasaki K."/>
            <person name="Kubo T."/>
            <person name="Natori S."/>
        </authorList>
    </citation>
    <scope>NUCLEOTIDE SEQUENCE</scope>
</reference>
<dbReference type="InterPro" id="IPR001304">
    <property type="entry name" value="C-type_lectin-like"/>
</dbReference>
<dbReference type="PANTHER" id="PTHR22803">
    <property type="entry name" value="MANNOSE, PHOSPHOLIPASE, LECTIN RECEPTOR RELATED"/>
    <property type="match status" value="1"/>
</dbReference>
<dbReference type="Pfam" id="PF00059">
    <property type="entry name" value="Lectin_C"/>
    <property type="match status" value="1"/>
</dbReference>
<dbReference type="CDD" id="cd00037">
    <property type="entry name" value="CLECT"/>
    <property type="match status" value="1"/>
</dbReference>
<dbReference type="SUPFAM" id="SSF56436">
    <property type="entry name" value="C-type lectin-like"/>
    <property type="match status" value="1"/>
</dbReference>
<dbReference type="InterPro" id="IPR050111">
    <property type="entry name" value="C-type_lectin/snaclec_domain"/>
</dbReference>
<feature type="domain" description="C-type lectin" evidence="1">
    <location>
        <begin position="128"/>
        <end position="253"/>
    </location>
</feature>
<sequence>RVSDPCYLLGEMGHVWAFCLVTGVAVLVVGTELQCSAPSTPVMSFTITSRRNETGHWIAEVQMDHDANEQSSGPWELRVTQSTRTCEKDQTVRIEAVATVPPKAEAVAATAPSEAKPDYRVLPGVGQYKLHTTAQTWDEARRTCEAEGAHLLVLDRDKELPVIKDMFAQAPTITNSSWDDMAWVGVHDLFTEGNFVTVLGRSYKSKDFVKWSKGKTKEAQARRAPVHDDCVAVELDGELYDTSCDSRLPFFCERAV</sequence>
<feature type="non-terminal residue" evidence="2">
    <location>
        <position position="1"/>
    </location>
</feature>